<dbReference type="InterPro" id="IPR006282">
    <property type="entry name" value="Thi_PPkinase"/>
</dbReference>
<dbReference type="GO" id="GO:0030975">
    <property type="term" value="F:thiamine binding"/>
    <property type="evidence" value="ECO:0007669"/>
    <property type="project" value="InterPro"/>
</dbReference>
<dbReference type="InterPro" id="IPR036759">
    <property type="entry name" value="TPK_catalytic_sf"/>
</dbReference>
<dbReference type="PANTHER" id="PTHR41299">
    <property type="entry name" value="THIAMINE PYROPHOSPHOKINASE"/>
    <property type="match status" value="1"/>
</dbReference>
<dbReference type="GO" id="GO:0005524">
    <property type="term" value="F:ATP binding"/>
    <property type="evidence" value="ECO:0007669"/>
    <property type="project" value="UniProtKB-KW"/>
</dbReference>
<dbReference type="PANTHER" id="PTHR41299:SF1">
    <property type="entry name" value="THIAMINE PYROPHOSPHOKINASE"/>
    <property type="match status" value="1"/>
</dbReference>
<feature type="domain" description="Thiamin pyrophosphokinase thiamin-binding" evidence="6">
    <location>
        <begin position="136"/>
        <end position="201"/>
    </location>
</feature>
<dbReference type="SUPFAM" id="SSF63999">
    <property type="entry name" value="Thiamin pyrophosphokinase, catalytic domain"/>
    <property type="match status" value="1"/>
</dbReference>
<dbReference type="NCBIfam" id="TIGR01378">
    <property type="entry name" value="thi_PPkinase"/>
    <property type="match status" value="1"/>
</dbReference>
<dbReference type="InterPro" id="IPR036371">
    <property type="entry name" value="TPK_B1-bd_sf"/>
</dbReference>
<dbReference type="GO" id="GO:0016301">
    <property type="term" value="F:kinase activity"/>
    <property type="evidence" value="ECO:0007669"/>
    <property type="project" value="UniProtKB-KW"/>
</dbReference>
<evidence type="ECO:0000256" key="3">
    <source>
        <dbReference type="ARBA" id="ARBA00022777"/>
    </source>
</evidence>
<dbReference type="RefSeq" id="WP_262398003.1">
    <property type="nucleotide sequence ID" value="NZ_JACRTC010000006.1"/>
</dbReference>
<evidence type="ECO:0000256" key="2">
    <source>
        <dbReference type="ARBA" id="ARBA00022741"/>
    </source>
</evidence>
<organism evidence="7 8">
    <name type="scientific">Zongyangia hominis</name>
    <dbReference type="NCBI Taxonomy" id="2763677"/>
    <lineage>
        <taxon>Bacteria</taxon>
        <taxon>Bacillati</taxon>
        <taxon>Bacillota</taxon>
        <taxon>Clostridia</taxon>
        <taxon>Eubacteriales</taxon>
        <taxon>Oscillospiraceae</taxon>
        <taxon>Zongyangia</taxon>
    </lineage>
</organism>
<protein>
    <recommendedName>
        <fullName evidence="5">Thiamine diphosphokinase</fullName>
        <ecNumber evidence="5">2.7.6.2</ecNumber>
    </recommendedName>
</protein>
<accession>A0A926ED71</accession>
<gene>
    <name evidence="7" type="ORF">H8709_08720</name>
</gene>
<dbReference type="GO" id="GO:0009229">
    <property type="term" value="P:thiamine diphosphate biosynthetic process"/>
    <property type="evidence" value="ECO:0007669"/>
    <property type="project" value="InterPro"/>
</dbReference>
<evidence type="ECO:0000259" key="6">
    <source>
        <dbReference type="SMART" id="SM00983"/>
    </source>
</evidence>
<reference evidence="7" key="1">
    <citation type="submission" date="2020-08" db="EMBL/GenBank/DDBJ databases">
        <title>Genome public.</title>
        <authorList>
            <person name="Liu C."/>
            <person name="Sun Q."/>
        </authorList>
    </citation>
    <scope>NUCLEOTIDE SEQUENCE</scope>
    <source>
        <strain evidence="7">NSJ-54</strain>
    </source>
</reference>
<dbReference type="SMART" id="SM00983">
    <property type="entry name" value="TPK_B1_binding"/>
    <property type="match status" value="1"/>
</dbReference>
<dbReference type="GO" id="GO:0006772">
    <property type="term" value="P:thiamine metabolic process"/>
    <property type="evidence" value="ECO:0007669"/>
    <property type="project" value="UniProtKB-UniRule"/>
</dbReference>
<comment type="caution">
    <text evidence="7">The sequence shown here is derived from an EMBL/GenBank/DDBJ whole genome shotgun (WGS) entry which is preliminary data.</text>
</comment>
<keyword evidence="4" id="KW-0067">ATP-binding</keyword>
<dbReference type="InterPro" id="IPR053149">
    <property type="entry name" value="TPK"/>
</dbReference>
<evidence type="ECO:0000256" key="4">
    <source>
        <dbReference type="ARBA" id="ARBA00022840"/>
    </source>
</evidence>
<evidence type="ECO:0000313" key="7">
    <source>
        <dbReference type="EMBL" id="MBC8570908.1"/>
    </source>
</evidence>
<dbReference type="InterPro" id="IPR007373">
    <property type="entry name" value="Thiamin_PyroPKinase_B1-bd"/>
</dbReference>
<keyword evidence="2" id="KW-0547">Nucleotide-binding</keyword>
<dbReference type="EMBL" id="JACRTC010000006">
    <property type="protein sequence ID" value="MBC8570908.1"/>
    <property type="molecule type" value="Genomic_DNA"/>
</dbReference>
<sequence>MKRCVILSAAPVWNTRGMRELIEEGDMIICADGGVKLAEKLGVRPSLILGDFDSLDEVPHGAPVMTYQVEKDDTDTMLAVKQGIAYGCGYFLLLGCTGGGFDHTYANIQALCYLTNHGCEGYLMDADNIATMITNTTVEVKRQPGFKLSLFAYSERCEGVTIRGVKYPLTDYTLLHSFPLGARNEILEEKAEITVKKGTLLIVLSREANTI</sequence>
<dbReference type="AlphaFoldDB" id="A0A926ED71"/>
<evidence type="ECO:0000256" key="5">
    <source>
        <dbReference type="NCBIfam" id="TIGR01378"/>
    </source>
</evidence>
<evidence type="ECO:0000256" key="1">
    <source>
        <dbReference type="ARBA" id="ARBA00022679"/>
    </source>
</evidence>
<dbReference type="Proteomes" id="UP000660861">
    <property type="component" value="Unassembled WGS sequence"/>
</dbReference>
<dbReference type="GO" id="GO:0004788">
    <property type="term" value="F:thiamine diphosphokinase activity"/>
    <property type="evidence" value="ECO:0007669"/>
    <property type="project" value="UniProtKB-UniRule"/>
</dbReference>
<dbReference type="EC" id="2.7.6.2" evidence="5"/>
<keyword evidence="8" id="KW-1185">Reference proteome</keyword>
<dbReference type="CDD" id="cd07995">
    <property type="entry name" value="TPK"/>
    <property type="match status" value="1"/>
</dbReference>
<name>A0A926ED71_9FIRM</name>
<dbReference type="Pfam" id="PF04263">
    <property type="entry name" value="TPK_catalytic"/>
    <property type="match status" value="1"/>
</dbReference>
<keyword evidence="3" id="KW-0418">Kinase</keyword>
<proteinExistence type="predicted"/>
<dbReference type="InterPro" id="IPR007371">
    <property type="entry name" value="TPK_catalytic"/>
</dbReference>
<dbReference type="Gene3D" id="3.40.50.10240">
    <property type="entry name" value="Thiamin pyrophosphokinase, catalytic domain"/>
    <property type="match status" value="1"/>
</dbReference>
<dbReference type="Pfam" id="PF04265">
    <property type="entry name" value="TPK_B1_binding"/>
    <property type="match status" value="1"/>
</dbReference>
<keyword evidence="1 7" id="KW-0808">Transferase</keyword>
<evidence type="ECO:0000313" key="8">
    <source>
        <dbReference type="Proteomes" id="UP000660861"/>
    </source>
</evidence>
<dbReference type="SUPFAM" id="SSF63862">
    <property type="entry name" value="Thiamin pyrophosphokinase, substrate-binding domain"/>
    <property type="match status" value="1"/>
</dbReference>